<keyword evidence="3" id="KW-1185">Reference proteome</keyword>
<protein>
    <submittedName>
        <fullName evidence="2">Uncharacterized protein</fullName>
    </submittedName>
</protein>
<dbReference type="Proteomes" id="UP000298030">
    <property type="component" value="Unassembled WGS sequence"/>
</dbReference>
<dbReference type="EMBL" id="QPFP01000004">
    <property type="protein sequence ID" value="TEB37159.1"/>
    <property type="molecule type" value="Genomic_DNA"/>
</dbReference>
<name>A0A4Y7TUB8_COPMI</name>
<comment type="caution">
    <text evidence="2">The sequence shown here is derived from an EMBL/GenBank/DDBJ whole genome shotgun (WGS) entry which is preliminary data.</text>
</comment>
<proteinExistence type="predicted"/>
<evidence type="ECO:0000313" key="2">
    <source>
        <dbReference type="EMBL" id="TEB37159.1"/>
    </source>
</evidence>
<accession>A0A4Y7TUB8</accession>
<feature type="compositionally biased region" description="Basic and acidic residues" evidence="1">
    <location>
        <begin position="470"/>
        <end position="480"/>
    </location>
</feature>
<sequence length="1084" mass="117815">MEPPPSLLPTRHCSPLCICMRLRVGDASVLETLGNAASMTLGHQRWRVYAGRQRSAKAAWRLRVVRWVVHPTARTRAQRVSQSTHLLSTNHIAPRHPTSSMKGNGGAGDCEHKEEGKGAPTATTDDSAMKHGLFKAIVNILRVVKGRVNVNLEVLRIPGGVIEREEGSQRDQLDDVDFLAASRSLGTGGVWGVEYIVDSAHSALVAGTAGEKAPKRRETCAVYEIPRCESGVHAREQERVRWQDDGRLTATVTPDLRPGSADPCRAAFRGVGVPFPKRWERIETLIEHFQMNNAGPVQPSLPKTFTAFPLPNSARHTQQLLDELHEFLQETHTRRLQDPAGKEKEERLVQLTGTCIVGMIKYGGKAAFKRSGPVRAWFRLAALRPGLLLARDELLREQSLELLRASLVQVTVTSPGGTSASVVKDKGRDVGTEPPFISAIQMQVDERADKGDLNHNGLAHNTVGEDNDDQNEKPTEEPFSHRHRFNEIAKPILGGVKRKGAVSVSTADDGTGQGRSKRLKIEGGSGWHMQGEMVEGRNGETVETGDNAQKIGGRQDLKGRQAADGNNQKNQPRKPATPIPQAPPEAEGGNRTEEGKATYKQVDIPTTPGIKEVESTLPSTVPRHERSEGRDITCTIAQIPAPPTAENQPIGMGPTITGHGEGTATDVATPRRSKRQQERVGRKEGGEEKRRAEEERKQVEEERKRVEEERKRTEARRKRVEAAERRAQRQAEEAKRRYSILRAAAETTNGPIYDLRAERVVAYHESQPQSDNNPPVIPQQHRTATNYFPPPTKDRPDHCCLIGRCCTPSNPQRVAPTSVADGAPLRDPVGPSLHLENVPGPGVDDIGLGERSGQLQGQSPGLAPSTGLTLHAASQTEAKTGAITTETISPRISVAAPGEPWDPHQTLIRLDLMQGWAEQLRKAARAQAQAFKERRNNASAGSCAGAELPNAEAGTNEGYRSPNADMGPVPAPASKSAFAQAHAPTLASVSAPFRPSVLFSSAMTMTVPESPSTYAPQSLRASANSQDTTLRFPSMPEAEPTPMPFAFASVDAPTLFTSTTGKSINLADASCIAKPDWNYRDCGC</sequence>
<feature type="region of interest" description="Disordered" evidence="1">
    <location>
        <begin position="764"/>
        <end position="792"/>
    </location>
</feature>
<reference evidence="2 3" key="1">
    <citation type="journal article" date="2019" name="Nat. Ecol. Evol.">
        <title>Megaphylogeny resolves global patterns of mushroom evolution.</title>
        <authorList>
            <person name="Varga T."/>
            <person name="Krizsan K."/>
            <person name="Foldi C."/>
            <person name="Dima B."/>
            <person name="Sanchez-Garcia M."/>
            <person name="Sanchez-Ramirez S."/>
            <person name="Szollosi G.J."/>
            <person name="Szarkandi J.G."/>
            <person name="Papp V."/>
            <person name="Albert L."/>
            <person name="Andreopoulos W."/>
            <person name="Angelini C."/>
            <person name="Antonin V."/>
            <person name="Barry K.W."/>
            <person name="Bougher N.L."/>
            <person name="Buchanan P."/>
            <person name="Buyck B."/>
            <person name="Bense V."/>
            <person name="Catcheside P."/>
            <person name="Chovatia M."/>
            <person name="Cooper J."/>
            <person name="Damon W."/>
            <person name="Desjardin D."/>
            <person name="Finy P."/>
            <person name="Geml J."/>
            <person name="Haridas S."/>
            <person name="Hughes K."/>
            <person name="Justo A."/>
            <person name="Karasinski D."/>
            <person name="Kautmanova I."/>
            <person name="Kiss B."/>
            <person name="Kocsube S."/>
            <person name="Kotiranta H."/>
            <person name="LaButti K.M."/>
            <person name="Lechner B.E."/>
            <person name="Liimatainen K."/>
            <person name="Lipzen A."/>
            <person name="Lukacs Z."/>
            <person name="Mihaltcheva S."/>
            <person name="Morgado L.N."/>
            <person name="Niskanen T."/>
            <person name="Noordeloos M.E."/>
            <person name="Ohm R.A."/>
            <person name="Ortiz-Santana B."/>
            <person name="Ovrebo C."/>
            <person name="Racz N."/>
            <person name="Riley R."/>
            <person name="Savchenko A."/>
            <person name="Shiryaev A."/>
            <person name="Soop K."/>
            <person name="Spirin V."/>
            <person name="Szebenyi C."/>
            <person name="Tomsovsky M."/>
            <person name="Tulloss R.E."/>
            <person name="Uehling J."/>
            <person name="Grigoriev I.V."/>
            <person name="Vagvolgyi C."/>
            <person name="Papp T."/>
            <person name="Martin F.M."/>
            <person name="Miettinen O."/>
            <person name="Hibbett D.S."/>
            <person name="Nagy L.G."/>
        </authorList>
    </citation>
    <scope>NUCLEOTIDE SEQUENCE [LARGE SCALE GENOMIC DNA]</scope>
    <source>
        <strain evidence="2 3">FP101781</strain>
    </source>
</reference>
<feature type="compositionally biased region" description="Basic and acidic residues" evidence="1">
    <location>
        <begin position="588"/>
        <end position="597"/>
    </location>
</feature>
<feature type="compositionally biased region" description="Polar residues" evidence="1">
    <location>
        <begin position="1009"/>
        <end position="1031"/>
    </location>
</feature>
<feature type="compositionally biased region" description="Polar residues" evidence="1">
    <location>
        <begin position="91"/>
        <end position="102"/>
    </location>
</feature>
<feature type="region of interest" description="Disordered" evidence="1">
    <location>
        <begin position="497"/>
        <end position="628"/>
    </location>
</feature>
<evidence type="ECO:0000256" key="1">
    <source>
        <dbReference type="SAM" id="MobiDB-lite"/>
    </source>
</evidence>
<feature type="region of interest" description="Disordered" evidence="1">
    <location>
        <begin position="91"/>
        <end position="124"/>
    </location>
</feature>
<gene>
    <name evidence="2" type="ORF">FA13DRAFT_1705450</name>
</gene>
<feature type="region of interest" description="Disordered" evidence="1">
    <location>
        <begin position="641"/>
        <end position="719"/>
    </location>
</feature>
<feature type="region of interest" description="Disordered" evidence="1">
    <location>
        <begin position="451"/>
        <end position="483"/>
    </location>
</feature>
<feature type="region of interest" description="Disordered" evidence="1">
    <location>
        <begin position="1009"/>
        <end position="1038"/>
    </location>
</feature>
<feature type="compositionally biased region" description="Basic and acidic residues" evidence="1">
    <location>
        <begin position="675"/>
        <end position="712"/>
    </location>
</feature>
<dbReference type="AlphaFoldDB" id="A0A4Y7TUB8"/>
<feature type="region of interest" description="Disordered" evidence="1">
    <location>
        <begin position="940"/>
        <end position="975"/>
    </location>
</feature>
<evidence type="ECO:0000313" key="3">
    <source>
        <dbReference type="Proteomes" id="UP000298030"/>
    </source>
</evidence>
<organism evidence="2 3">
    <name type="scientific">Coprinellus micaceus</name>
    <name type="common">Glistening ink-cap mushroom</name>
    <name type="synonym">Coprinus micaceus</name>
    <dbReference type="NCBI Taxonomy" id="71717"/>
    <lineage>
        <taxon>Eukaryota</taxon>
        <taxon>Fungi</taxon>
        <taxon>Dikarya</taxon>
        <taxon>Basidiomycota</taxon>
        <taxon>Agaricomycotina</taxon>
        <taxon>Agaricomycetes</taxon>
        <taxon>Agaricomycetidae</taxon>
        <taxon>Agaricales</taxon>
        <taxon>Agaricineae</taxon>
        <taxon>Psathyrellaceae</taxon>
        <taxon>Coprinellus</taxon>
    </lineage>
</organism>